<dbReference type="EMBL" id="JAGQLF010000096">
    <property type="protein sequence ID" value="MCA9387354.1"/>
    <property type="molecule type" value="Genomic_DNA"/>
</dbReference>
<sequence>MKEFKTLFQKTIHKEIDIISTVDHVYGSPPIRLVDSHNTLSALDANVMVLLWDTIIPNIHKYKSELILDSSIFSANEVDYFLFDPERYYFEDFVKLPEFSKQISETETTLKRLSFKGSIIDLYIERLIELVNLFRCNIQNNKTSSEFYISNLVDLYTKFSLPKALIDLVSSRMQSLFYSPILSEFLPEIILLTDNEPFGLKNLISKTSLFKDPLFRNIKSKEKITKEEFLTDSKRIIDALKEQFILPSHEIVLWSLALSDIKHYGNDFGFFCNFQSILDNLAIKNNLHKLQLTLPKQDGKNFIEFENSYSFILIGNKLIRTNTKISRVTNLISIYL</sequence>
<evidence type="ECO:0000313" key="1">
    <source>
        <dbReference type="EMBL" id="MCA9387354.1"/>
    </source>
</evidence>
<gene>
    <name evidence="1" type="ORF">KC669_04945</name>
</gene>
<accession>A0A955RLR8</accession>
<name>A0A955RLR8_9BACT</name>
<proteinExistence type="predicted"/>
<protein>
    <submittedName>
        <fullName evidence="1">Uncharacterized protein</fullName>
    </submittedName>
</protein>
<organism evidence="1 2">
    <name type="scientific">Candidatus Dojkabacteria bacterium</name>
    <dbReference type="NCBI Taxonomy" id="2099670"/>
    <lineage>
        <taxon>Bacteria</taxon>
        <taxon>Candidatus Dojkabacteria</taxon>
    </lineage>
</organism>
<dbReference type="Proteomes" id="UP000714915">
    <property type="component" value="Unassembled WGS sequence"/>
</dbReference>
<reference evidence="1" key="1">
    <citation type="submission" date="2020-04" db="EMBL/GenBank/DDBJ databases">
        <authorList>
            <person name="Zhang T."/>
        </authorList>
    </citation>
    <scope>NUCLEOTIDE SEQUENCE</scope>
    <source>
        <strain evidence="1">HKST-UBA09</strain>
    </source>
</reference>
<evidence type="ECO:0000313" key="2">
    <source>
        <dbReference type="Proteomes" id="UP000714915"/>
    </source>
</evidence>
<comment type="caution">
    <text evidence="1">The sequence shown here is derived from an EMBL/GenBank/DDBJ whole genome shotgun (WGS) entry which is preliminary data.</text>
</comment>
<reference evidence="1" key="2">
    <citation type="journal article" date="2021" name="Microbiome">
        <title>Successional dynamics and alternative stable states in a saline activated sludge microbial community over 9 years.</title>
        <authorList>
            <person name="Wang Y."/>
            <person name="Ye J."/>
            <person name="Ju F."/>
            <person name="Liu L."/>
            <person name="Boyd J.A."/>
            <person name="Deng Y."/>
            <person name="Parks D.H."/>
            <person name="Jiang X."/>
            <person name="Yin X."/>
            <person name="Woodcroft B.J."/>
            <person name="Tyson G.W."/>
            <person name="Hugenholtz P."/>
            <person name="Polz M.F."/>
            <person name="Zhang T."/>
        </authorList>
    </citation>
    <scope>NUCLEOTIDE SEQUENCE</scope>
    <source>
        <strain evidence="1">HKST-UBA09</strain>
    </source>
</reference>
<feature type="non-terminal residue" evidence="1">
    <location>
        <position position="336"/>
    </location>
</feature>
<dbReference type="AlphaFoldDB" id="A0A955RLR8"/>